<sequence>MVRFLVQICMDAIIRTAAAKVLTTRVVSFAACHRVQNMASSGVRCGRLGLSRLPVYSIYVLGWWQSFLSGGLFSGLARKCHRFCNTGFAIGHSSTAETTKLR</sequence>
<evidence type="ECO:0000313" key="1">
    <source>
        <dbReference type="EMBL" id="CAG6547963.1"/>
    </source>
</evidence>
<dbReference type="EMBL" id="HBUE01237957">
    <property type="protein sequence ID" value="CAG6547963.1"/>
    <property type="molecule type" value="Transcribed_RNA"/>
</dbReference>
<dbReference type="EMBL" id="HBUE01237956">
    <property type="protein sequence ID" value="CAG6547962.1"/>
    <property type="molecule type" value="Transcribed_RNA"/>
</dbReference>
<organism evidence="1">
    <name type="scientific">Culex pipiens</name>
    <name type="common">House mosquito</name>
    <dbReference type="NCBI Taxonomy" id="7175"/>
    <lineage>
        <taxon>Eukaryota</taxon>
        <taxon>Metazoa</taxon>
        <taxon>Ecdysozoa</taxon>
        <taxon>Arthropoda</taxon>
        <taxon>Hexapoda</taxon>
        <taxon>Insecta</taxon>
        <taxon>Pterygota</taxon>
        <taxon>Neoptera</taxon>
        <taxon>Endopterygota</taxon>
        <taxon>Diptera</taxon>
        <taxon>Nematocera</taxon>
        <taxon>Culicoidea</taxon>
        <taxon>Culicidae</taxon>
        <taxon>Culicinae</taxon>
        <taxon>Culicini</taxon>
        <taxon>Culex</taxon>
        <taxon>Culex</taxon>
    </lineage>
</organism>
<reference evidence="1" key="1">
    <citation type="submission" date="2021-05" db="EMBL/GenBank/DDBJ databases">
        <authorList>
            <person name="Alioto T."/>
            <person name="Alioto T."/>
            <person name="Gomez Garrido J."/>
        </authorList>
    </citation>
    <scope>NUCLEOTIDE SEQUENCE</scope>
</reference>
<accession>A0A8D8I6Z6</accession>
<proteinExistence type="predicted"/>
<dbReference type="EMBL" id="HBUE01344910">
    <property type="protein sequence ID" value="CAG6600172.1"/>
    <property type="molecule type" value="Transcribed_RNA"/>
</dbReference>
<dbReference type="AlphaFoldDB" id="A0A8D8I6Z6"/>
<dbReference type="EMBL" id="HBUE01344909">
    <property type="protein sequence ID" value="CAG6600171.1"/>
    <property type="molecule type" value="Transcribed_RNA"/>
</dbReference>
<name>A0A8D8I6Z6_CULPI</name>
<protein>
    <submittedName>
        <fullName evidence="1">(northern house mosquito) hypothetical protein</fullName>
    </submittedName>
</protein>